<accession>A0A1V8M399</accession>
<dbReference type="GO" id="GO:0009245">
    <property type="term" value="P:lipid A biosynthetic process"/>
    <property type="evidence" value="ECO:0007669"/>
    <property type="project" value="UniProtKB-KW"/>
</dbReference>
<feature type="transmembrane region" description="Helical" evidence="11">
    <location>
        <begin position="51"/>
        <end position="70"/>
    </location>
</feature>
<feature type="transmembrane region" description="Helical" evidence="11">
    <location>
        <begin position="77"/>
        <end position="97"/>
    </location>
</feature>
<evidence type="ECO:0000256" key="6">
    <source>
        <dbReference type="ARBA" id="ARBA00022692"/>
    </source>
</evidence>
<gene>
    <name evidence="13" type="ORF">AU255_13055</name>
</gene>
<dbReference type="Pfam" id="PF00892">
    <property type="entry name" value="EamA"/>
    <property type="match status" value="1"/>
</dbReference>
<dbReference type="InterPro" id="IPR037185">
    <property type="entry name" value="EmrE-like"/>
</dbReference>
<keyword evidence="5" id="KW-0441">Lipid A biosynthesis</keyword>
<name>A0A1V8M399_9GAMM</name>
<dbReference type="AlphaFoldDB" id="A0A1V8M399"/>
<evidence type="ECO:0000259" key="12">
    <source>
        <dbReference type="Pfam" id="PF00892"/>
    </source>
</evidence>
<keyword evidence="2" id="KW-1003">Cell membrane</keyword>
<dbReference type="GO" id="GO:0022857">
    <property type="term" value="F:transmembrane transporter activity"/>
    <property type="evidence" value="ECO:0007669"/>
    <property type="project" value="InterPro"/>
</dbReference>
<evidence type="ECO:0000256" key="8">
    <source>
        <dbReference type="ARBA" id="ARBA00022989"/>
    </source>
</evidence>
<evidence type="ECO:0000256" key="4">
    <source>
        <dbReference type="ARBA" id="ARBA00022519"/>
    </source>
</evidence>
<evidence type="ECO:0000313" key="14">
    <source>
        <dbReference type="Proteomes" id="UP000191980"/>
    </source>
</evidence>
<evidence type="ECO:0000256" key="3">
    <source>
        <dbReference type="ARBA" id="ARBA00022516"/>
    </source>
</evidence>
<feature type="domain" description="EamA" evidence="12">
    <location>
        <begin position="54"/>
        <end position="119"/>
    </location>
</feature>
<dbReference type="InterPro" id="IPR000390">
    <property type="entry name" value="Small_drug/metabolite_transptr"/>
</dbReference>
<keyword evidence="10 11" id="KW-0472">Membrane</keyword>
<keyword evidence="8 11" id="KW-1133">Transmembrane helix</keyword>
<dbReference type="GO" id="GO:0009103">
    <property type="term" value="P:lipopolysaccharide biosynthetic process"/>
    <property type="evidence" value="ECO:0007669"/>
    <property type="project" value="UniProtKB-KW"/>
</dbReference>
<evidence type="ECO:0000256" key="9">
    <source>
        <dbReference type="ARBA" id="ARBA00023098"/>
    </source>
</evidence>
<dbReference type="SUPFAM" id="SSF103481">
    <property type="entry name" value="Multidrug resistance efflux transporter EmrE"/>
    <property type="match status" value="1"/>
</dbReference>
<evidence type="ECO:0000256" key="11">
    <source>
        <dbReference type="SAM" id="Phobius"/>
    </source>
</evidence>
<proteinExistence type="predicted"/>
<keyword evidence="7" id="KW-0448">Lipopolysaccharide biosynthesis</keyword>
<organism evidence="13 14">
    <name type="scientific">Methyloprofundus sedimenti</name>
    <dbReference type="NCBI Taxonomy" id="1420851"/>
    <lineage>
        <taxon>Bacteria</taxon>
        <taxon>Pseudomonadati</taxon>
        <taxon>Pseudomonadota</taxon>
        <taxon>Gammaproteobacteria</taxon>
        <taxon>Methylococcales</taxon>
        <taxon>Methylococcaceae</taxon>
        <taxon>Methyloprofundus</taxon>
    </lineage>
</organism>
<keyword evidence="9" id="KW-0443">Lipid metabolism</keyword>
<evidence type="ECO:0000256" key="1">
    <source>
        <dbReference type="ARBA" id="ARBA00004651"/>
    </source>
</evidence>
<dbReference type="PANTHER" id="PTHR30561">
    <property type="entry name" value="SMR FAMILY PROTON-DEPENDENT DRUG EFFLUX TRANSPORTER SUGE"/>
    <property type="match status" value="1"/>
</dbReference>
<reference evidence="13 14" key="1">
    <citation type="submission" date="2015-12" db="EMBL/GenBank/DDBJ databases">
        <authorList>
            <person name="Shamseldin A."/>
            <person name="Moawad H."/>
            <person name="Abd El-Rahim W.M."/>
            <person name="Sadowsky M.J."/>
        </authorList>
    </citation>
    <scope>NUCLEOTIDE SEQUENCE [LARGE SCALE GENOMIC DNA]</scope>
    <source>
        <strain evidence="13 14">WF1</strain>
    </source>
</reference>
<dbReference type="Proteomes" id="UP000191980">
    <property type="component" value="Unassembled WGS sequence"/>
</dbReference>
<dbReference type="EMBL" id="LPUF01000002">
    <property type="protein sequence ID" value="OQK16037.1"/>
    <property type="molecule type" value="Genomic_DNA"/>
</dbReference>
<dbReference type="STRING" id="1420851.AU255_13055"/>
<protein>
    <recommendedName>
        <fullName evidence="12">EamA domain-containing protein</fullName>
    </recommendedName>
</protein>
<dbReference type="GO" id="GO:0005886">
    <property type="term" value="C:plasma membrane"/>
    <property type="evidence" value="ECO:0007669"/>
    <property type="project" value="UniProtKB-SubCell"/>
</dbReference>
<keyword evidence="14" id="KW-1185">Reference proteome</keyword>
<sequence>MLTNILIILLSLLMSSTAHVVLKKGMMTHALIAEKPDGIIGLIWTVGTNPWVLGGMFLHVSALVVWLWALSKVDISFAYPFLALGYVLVSSMAWLWLGEELTPMRLRGMGIIIIGVLVLAKAG</sequence>
<dbReference type="PANTHER" id="PTHR30561:SF9">
    <property type="entry name" value="4-AMINO-4-DEOXY-L-ARABINOSE-PHOSPHOUNDECAPRENOL FLIPPASE SUBUNIT ARNF-RELATED"/>
    <property type="match status" value="1"/>
</dbReference>
<dbReference type="OrthoDB" id="6058674at2"/>
<dbReference type="InterPro" id="IPR000620">
    <property type="entry name" value="EamA_dom"/>
</dbReference>
<keyword evidence="4" id="KW-0997">Cell inner membrane</keyword>
<evidence type="ECO:0000256" key="5">
    <source>
        <dbReference type="ARBA" id="ARBA00022556"/>
    </source>
</evidence>
<evidence type="ECO:0000256" key="10">
    <source>
        <dbReference type="ARBA" id="ARBA00023136"/>
    </source>
</evidence>
<evidence type="ECO:0000313" key="13">
    <source>
        <dbReference type="EMBL" id="OQK16037.1"/>
    </source>
</evidence>
<evidence type="ECO:0000256" key="2">
    <source>
        <dbReference type="ARBA" id="ARBA00022475"/>
    </source>
</evidence>
<dbReference type="Gene3D" id="1.10.3730.20">
    <property type="match status" value="1"/>
</dbReference>
<keyword evidence="6 11" id="KW-0812">Transmembrane</keyword>
<feature type="transmembrane region" description="Helical" evidence="11">
    <location>
        <begin position="103"/>
        <end position="120"/>
    </location>
</feature>
<evidence type="ECO:0000256" key="7">
    <source>
        <dbReference type="ARBA" id="ARBA00022985"/>
    </source>
</evidence>
<comment type="subcellular location">
    <subcellularLocation>
        <location evidence="1">Cell membrane</location>
        <topology evidence="1">Multi-pass membrane protein</topology>
    </subcellularLocation>
</comment>
<comment type="caution">
    <text evidence="13">The sequence shown here is derived from an EMBL/GenBank/DDBJ whole genome shotgun (WGS) entry which is preliminary data.</text>
</comment>
<keyword evidence="3" id="KW-0444">Lipid biosynthesis</keyword>